<dbReference type="AlphaFoldDB" id="A0A5A7T3V8"/>
<evidence type="ECO:0000313" key="2">
    <source>
        <dbReference type="Proteomes" id="UP000321393"/>
    </source>
</evidence>
<reference evidence="1 2" key="1">
    <citation type="submission" date="2019-08" db="EMBL/GenBank/DDBJ databases">
        <title>Draft genome sequences of two oriental melons (Cucumis melo L. var makuwa).</title>
        <authorList>
            <person name="Kwon S.-Y."/>
        </authorList>
    </citation>
    <scope>NUCLEOTIDE SEQUENCE [LARGE SCALE GENOMIC DNA]</scope>
    <source>
        <strain evidence="2">cv. SW 3</strain>
        <tissue evidence="1">Leaf</tissue>
    </source>
</reference>
<proteinExistence type="predicted"/>
<comment type="caution">
    <text evidence="1">The sequence shown here is derived from an EMBL/GenBank/DDBJ whole genome shotgun (WGS) entry which is preliminary data.</text>
</comment>
<protein>
    <submittedName>
        <fullName evidence="1">LINE-1 retrotransposable element ORF2 protein</fullName>
    </submittedName>
</protein>
<organism evidence="1 2">
    <name type="scientific">Cucumis melo var. makuwa</name>
    <name type="common">Oriental melon</name>
    <dbReference type="NCBI Taxonomy" id="1194695"/>
    <lineage>
        <taxon>Eukaryota</taxon>
        <taxon>Viridiplantae</taxon>
        <taxon>Streptophyta</taxon>
        <taxon>Embryophyta</taxon>
        <taxon>Tracheophyta</taxon>
        <taxon>Spermatophyta</taxon>
        <taxon>Magnoliopsida</taxon>
        <taxon>eudicotyledons</taxon>
        <taxon>Gunneridae</taxon>
        <taxon>Pentapetalae</taxon>
        <taxon>rosids</taxon>
        <taxon>fabids</taxon>
        <taxon>Cucurbitales</taxon>
        <taxon>Cucurbitaceae</taxon>
        <taxon>Benincaseae</taxon>
        <taxon>Cucumis</taxon>
    </lineage>
</organism>
<dbReference type="EMBL" id="SSTE01018788">
    <property type="protein sequence ID" value="KAA0038154.1"/>
    <property type="molecule type" value="Genomic_DNA"/>
</dbReference>
<name>A0A5A7T3V8_CUCMM</name>
<evidence type="ECO:0000313" key="1">
    <source>
        <dbReference type="EMBL" id="KAA0038154.1"/>
    </source>
</evidence>
<sequence length="202" mass="23429">MEGDENIAIFRKICLARKRRSLITSVIDNNRVLCTNNDDIVNAFLIILKISIETMVESFGLLKICIGLLSIPYLKKNFASPTQNKKSFSRSKNSQTTKHQGRMDLLIELFKYSWNFNKREILDVFTDFHKNGIIKVVNYTYIALIAKKEKCSLTTDFRPISFTTTLYKLMAKVMAKRLKITLPEIVSEKQMAFVKDKLRMPF</sequence>
<accession>A0A5A7T3V8</accession>
<gene>
    <name evidence="1" type="ORF">E6C27_scaffold36G003840</name>
</gene>
<dbReference type="STRING" id="1194695.A0A5A7T3V8"/>
<dbReference type="Proteomes" id="UP000321393">
    <property type="component" value="Unassembled WGS sequence"/>
</dbReference>
<dbReference type="OrthoDB" id="1938551at2759"/>